<sequence>ARFSPDGKHLALGADDGTVRVAATGAAREHRTLEQLSVVPGATRTYSDHAKAINDVDFHPRSPVLVSASADCTMRFFDYASGAPRASRQCTDTHAVHAVAFHPSGDHLLAATEHHAIHLYDAATFRCYLAPQPSDHHLAPVADAHWSADGSLFASCGGDAIKVWDGVTNRCVRTIASAHLGAPVNTLCFGGGGRTLLSCGADSCVRQWDVGSGKLLRVFEGAQQTRRTACCFSHDEALVLSSDEKTGELVAWEASTGAQQARYAAHSMPVRWLAHSPVEAVAVSCGDDGLVHLW</sequence>
<dbReference type="GO" id="GO:0003723">
    <property type="term" value="F:RNA binding"/>
    <property type="evidence" value="ECO:0007669"/>
    <property type="project" value="TreeGrafter"/>
</dbReference>
<dbReference type="AlphaFoldDB" id="A0A0D3KRS4"/>
<dbReference type="PANTHER" id="PTHR44133:SF2">
    <property type="entry name" value="CLEAVAGE STIMULATION FACTOR SUBUNIT 1"/>
    <property type="match status" value="1"/>
</dbReference>
<dbReference type="HOGENOM" id="CLU_041619_1_0_1"/>
<dbReference type="eggNOG" id="KOG0640">
    <property type="taxonomic scope" value="Eukaryota"/>
</dbReference>
<dbReference type="Gene3D" id="2.130.10.10">
    <property type="entry name" value="YVTN repeat-like/Quinoprotein amine dehydrogenase"/>
    <property type="match status" value="2"/>
</dbReference>
<evidence type="ECO:0000313" key="7">
    <source>
        <dbReference type="Proteomes" id="UP000013827"/>
    </source>
</evidence>
<feature type="repeat" description="WD" evidence="5">
    <location>
        <begin position="263"/>
        <end position="294"/>
    </location>
</feature>
<evidence type="ECO:0000256" key="1">
    <source>
        <dbReference type="ARBA" id="ARBA00004123"/>
    </source>
</evidence>
<dbReference type="PROSITE" id="PS50082">
    <property type="entry name" value="WD_REPEATS_2"/>
    <property type="match status" value="3"/>
</dbReference>
<dbReference type="InterPro" id="IPR044633">
    <property type="entry name" value="CstF1-like"/>
</dbReference>
<dbReference type="GeneID" id="17283729"/>
<reference evidence="6" key="2">
    <citation type="submission" date="2024-10" db="UniProtKB">
        <authorList>
            <consortium name="EnsemblProtists"/>
        </authorList>
    </citation>
    <scope>IDENTIFICATION</scope>
</reference>
<evidence type="ECO:0000313" key="6">
    <source>
        <dbReference type="EnsemblProtists" id="EOD38459"/>
    </source>
</evidence>
<dbReference type="KEGG" id="ehx:EMIHUDRAFT_42019"/>
<dbReference type="RefSeq" id="XP_005790888.1">
    <property type="nucleotide sequence ID" value="XM_005790831.1"/>
</dbReference>
<evidence type="ECO:0000256" key="2">
    <source>
        <dbReference type="ARBA" id="ARBA00022664"/>
    </source>
</evidence>
<dbReference type="Proteomes" id="UP000013827">
    <property type="component" value="Unassembled WGS sequence"/>
</dbReference>
<accession>A0A0D3KRS4</accession>
<dbReference type="GO" id="GO:0031124">
    <property type="term" value="P:mRNA 3'-end processing"/>
    <property type="evidence" value="ECO:0007669"/>
    <property type="project" value="InterPro"/>
</dbReference>
<keyword evidence="5" id="KW-0853">WD repeat</keyword>
<dbReference type="PANTHER" id="PTHR44133">
    <property type="entry name" value="CLEAVAGE STIMULATION FACTOR SUBUNIT 1"/>
    <property type="match status" value="1"/>
</dbReference>
<dbReference type="InterPro" id="IPR015943">
    <property type="entry name" value="WD40/YVTN_repeat-like_dom_sf"/>
</dbReference>
<evidence type="ECO:0000256" key="5">
    <source>
        <dbReference type="PROSITE-ProRule" id="PRU00221"/>
    </source>
</evidence>
<protein>
    <recommendedName>
        <fullName evidence="4">Cleavage stimulation factor 50 kDa subunit</fullName>
    </recommendedName>
</protein>
<feature type="repeat" description="WD" evidence="5">
    <location>
        <begin position="184"/>
        <end position="218"/>
    </location>
</feature>
<dbReference type="InterPro" id="IPR036322">
    <property type="entry name" value="WD40_repeat_dom_sf"/>
</dbReference>
<dbReference type="GO" id="GO:0005848">
    <property type="term" value="C:mRNA cleavage stimulating factor complex"/>
    <property type="evidence" value="ECO:0007669"/>
    <property type="project" value="InterPro"/>
</dbReference>
<dbReference type="STRING" id="2903.R1FY73"/>
<proteinExistence type="predicted"/>
<name>A0A0D3KRS4_EMIH1</name>
<evidence type="ECO:0000256" key="4">
    <source>
        <dbReference type="ARBA" id="ARBA00029851"/>
    </source>
</evidence>
<organism evidence="6 7">
    <name type="scientific">Emiliania huxleyi (strain CCMP1516)</name>
    <dbReference type="NCBI Taxonomy" id="280463"/>
    <lineage>
        <taxon>Eukaryota</taxon>
        <taxon>Haptista</taxon>
        <taxon>Haptophyta</taxon>
        <taxon>Prymnesiophyceae</taxon>
        <taxon>Isochrysidales</taxon>
        <taxon>Noelaerhabdaceae</taxon>
        <taxon>Emiliania</taxon>
    </lineage>
</organism>
<keyword evidence="3" id="KW-0539">Nucleus</keyword>
<dbReference type="EnsemblProtists" id="EOD38459">
    <property type="protein sequence ID" value="EOD38459"/>
    <property type="gene ID" value="EMIHUDRAFT_42019"/>
</dbReference>
<feature type="repeat" description="WD" evidence="5">
    <location>
        <begin position="46"/>
        <end position="87"/>
    </location>
</feature>
<dbReference type="PROSITE" id="PS50294">
    <property type="entry name" value="WD_REPEATS_REGION"/>
    <property type="match status" value="2"/>
</dbReference>
<dbReference type="InterPro" id="IPR001680">
    <property type="entry name" value="WD40_rpt"/>
</dbReference>
<reference evidence="7" key="1">
    <citation type="journal article" date="2013" name="Nature">
        <title>Pan genome of the phytoplankton Emiliania underpins its global distribution.</title>
        <authorList>
            <person name="Read B.A."/>
            <person name="Kegel J."/>
            <person name="Klute M.J."/>
            <person name="Kuo A."/>
            <person name="Lefebvre S.C."/>
            <person name="Maumus F."/>
            <person name="Mayer C."/>
            <person name="Miller J."/>
            <person name="Monier A."/>
            <person name="Salamov A."/>
            <person name="Young J."/>
            <person name="Aguilar M."/>
            <person name="Claverie J.M."/>
            <person name="Frickenhaus S."/>
            <person name="Gonzalez K."/>
            <person name="Herman E.K."/>
            <person name="Lin Y.C."/>
            <person name="Napier J."/>
            <person name="Ogata H."/>
            <person name="Sarno A.F."/>
            <person name="Shmutz J."/>
            <person name="Schroeder D."/>
            <person name="de Vargas C."/>
            <person name="Verret F."/>
            <person name="von Dassow P."/>
            <person name="Valentin K."/>
            <person name="Van de Peer Y."/>
            <person name="Wheeler G."/>
            <person name="Dacks J.B."/>
            <person name="Delwiche C.F."/>
            <person name="Dyhrman S.T."/>
            <person name="Glockner G."/>
            <person name="John U."/>
            <person name="Richards T."/>
            <person name="Worden A.Z."/>
            <person name="Zhang X."/>
            <person name="Grigoriev I.V."/>
            <person name="Allen A.E."/>
            <person name="Bidle K."/>
            <person name="Borodovsky M."/>
            <person name="Bowler C."/>
            <person name="Brownlee C."/>
            <person name="Cock J.M."/>
            <person name="Elias M."/>
            <person name="Gladyshev V.N."/>
            <person name="Groth M."/>
            <person name="Guda C."/>
            <person name="Hadaegh A."/>
            <person name="Iglesias-Rodriguez M.D."/>
            <person name="Jenkins J."/>
            <person name="Jones B.M."/>
            <person name="Lawson T."/>
            <person name="Leese F."/>
            <person name="Lindquist E."/>
            <person name="Lobanov A."/>
            <person name="Lomsadze A."/>
            <person name="Malik S.B."/>
            <person name="Marsh M.E."/>
            <person name="Mackinder L."/>
            <person name="Mock T."/>
            <person name="Mueller-Roeber B."/>
            <person name="Pagarete A."/>
            <person name="Parker M."/>
            <person name="Probert I."/>
            <person name="Quesneville H."/>
            <person name="Raines C."/>
            <person name="Rensing S.A."/>
            <person name="Riano-Pachon D.M."/>
            <person name="Richier S."/>
            <person name="Rokitta S."/>
            <person name="Shiraiwa Y."/>
            <person name="Soanes D.M."/>
            <person name="van der Giezen M."/>
            <person name="Wahlund T.M."/>
            <person name="Williams B."/>
            <person name="Wilson W."/>
            <person name="Wolfe G."/>
            <person name="Wurch L.L."/>
        </authorList>
    </citation>
    <scope>NUCLEOTIDE SEQUENCE</scope>
</reference>
<keyword evidence="7" id="KW-1185">Reference proteome</keyword>
<dbReference type="SMART" id="SM00320">
    <property type="entry name" value="WD40"/>
    <property type="match status" value="6"/>
</dbReference>
<evidence type="ECO:0000256" key="3">
    <source>
        <dbReference type="ARBA" id="ARBA00023242"/>
    </source>
</evidence>
<comment type="subcellular location">
    <subcellularLocation>
        <location evidence="1">Nucleus</location>
    </subcellularLocation>
</comment>
<keyword evidence="2" id="KW-0507">mRNA processing</keyword>
<dbReference type="Pfam" id="PF00400">
    <property type="entry name" value="WD40"/>
    <property type="match status" value="6"/>
</dbReference>
<dbReference type="SUPFAM" id="SSF50978">
    <property type="entry name" value="WD40 repeat-like"/>
    <property type="match status" value="1"/>
</dbReference>
<dbReference type="PaxDb" id="2903-EOD38459"/>